<dbReference type="InterPro" id="IPR020084">
    <property type="entry name" value="NUDIX_hydrolase_CS"/>
</dbReference>
<dbReference type="GO" id="GO:0004081">
    <property type="term" value="F:bis(5'-nucleosyl)-tetraphosphatase (asymmetrical) activity"/>
    <property type="evidence" value="ECO:0007669"/>
    <property type="project" value="TreeGrafter"/>
</dbReference>
<reference evidence="4 5" key="1">
    <citation type="journal article" date="2016" name="Nat. Commun.">
        <title>Thousands of microbial genomes shed light on interconnected biogeochemical processes in an aquifer system.</title>
        <authorList>
            <person name="Anantharaman K."/>
            <person name="Brown C.T."/>
            <person name="Hug L.A."/>
            <person name="Sharon I."/>
            <person name="Castelle C.J."/>
            <person name="Probst A.J."/>
            <person name="Thomas B.C."/>
            <person name="Singh A."/>
            <person name="Wilkins M.J."/>
            <person name="Karaoz U."/>
            <person name="Brodie E.L."/>
            <person name="Williams K.H."/>
            <person name="Hubbard S.S."/>
            <person name="Banfield J.F."/>
        </authorList>
    </citation>
    <scope>NUCLEOTIDE SEQUENCE [LARGE SCALE GENOMIC DNA]</scope>
</reference>
<dbReference type="SUPFAM" id="SSF55811">
    <property type="entry name" value="Nudix"/>
    <property type="match status" value="1"/>
</dbReference>
<gene>
    <name evidence="4" type="ORF">A2397_00225</name>
</gene>
<evidence type="ECO:0000259" key="3">
    <source>
        <dbReference type="PROSITE" id="PS51462"/>
    </source>
</evidence>
<dbReference type="GO" id="GO:0006167">
    <property type="term" value="P:AMP biosynthetic process"/>
    <property type="evidence" value="ECO:0007669"/>
    <property type="project" value="TreeGrafter"/>
</dbReference>
<evidence type="ECO:0000313" key="4">
    <source>
        <dbReference type="EMBL" id="OGD10681.1"/>
    </source>
</evidence>
<dbReference type="PROSITE" id="PS00893">
    <property type="entry name" value="NUDIX_BOX"/>
    <property type="match status" value="1"/>
</dbReference>
<dbReference type="PANTHER" id="PTHR21340">
    <property type="entry name" value="DIADENOSINE 5,5-P1,P4-TETRAPHOSPHATE PYROPHOSPHOHYDROLASE MUTT"/>
    <property type="match status" value="1"/>
</dbReference>
<name>A0A1F4ZWG4_9BACT</name>
<dbReference type="GO" id="GO:0006754">
    <property type="term" value="P:ATP biosynthetic process"/>
    <property type="evidence" value="ECO:0007669"/>
    <property type="project" value="TreeGrafter"/>
</dbReference>
<dbReference type="AlphaFoldDB" id="A0A1F4ZWG4"/>
<dbReference type="InterPro" id="IPR051325">
    <property type="entry name" value="Nudix_hydrolase_domain"/>
</dbReference>
<keyword evidence="1 2" id="KW-0378">Hydrolase</keyword>
<dbReference type="Proteomes" id="UP000176424">
    <property type="component" value="Unassembled WGS sequence"/>
</dbReference>
<feature type="domain" description="Nudix hydrolase" evidence="3">
    <location>
        <begin position="9"/>
        <end position="142"/>
    </location>
</feature>
<dbReference type="EMBL" id="MEXR01000001">
    <property type="protein sequence ID" value="OGD10681.1"/>
    <property type="molecule type" value="Genomic_DNA"/>
</dbReference>
<dbReference type="STRING" id="1797263.A2397_00225"/>
<evidence type="ECO:0000256" key="2">
    <source>
        <dbReference type="RuleBase" id="RU003476"/>
    </source>
</evidence>
<accession>A0A1F4ZWG4</accession>
<dbReference type="Gene3D" id="3.90.79.10">
    <property type="entry name" value="Nucleoside Triphosphate Pyrophosphohydrolase"/>
    <property type="match status" value="1"/>
</dbReference>
<dbReference type="InterPro" id="IPR020476">
    <property type="entry name" value="Nudix_hydrolase"/>
</dbReference>
<protein>
    <recommendedName>
        <fullName evidence="3">Nudix hydrolase domain-containing protein</fullName>
    </recommendedName>
</protein>
<organism evidence="4 5">
    <name type="scientific">Candidatus Amesbacteria bacterium RIFOXYB1_FULL_44_23</name>
    <dbReference type="NCBI Taxonomy" id="1797263"/>
    <lineage>
        <taxon>Bacteria</taxon>
        <taxon>Candidatus Amesiibacteriota</taxon>
    </lineage>
</organism>
<comment type="caution">
    <text evidence="4">The sequence shown here is derived from an EMBL/GenBank/DDBJ whole genome shotgun (WGS) entry which is preliminary data.</text>
</comment>
<dbReference type="InterPro" id="IPR000086">
    <property type="entry name" value="NUDIX_hydrolase_dom"/>
</dbReference>
<evidence type="ECO:0000256" key="1">
    <source>
        <dbReference type="ARBA" id="ARBA00022801"/>
    </source>
</evidence>
<dbReference type="Pfam" id="PF00293">
    <property type="entry name" value="NUDIX"/>
    <property type="match status" value="1"/>
</dbReference>
<evidence type="ECO:0000313" key="5">
    <source>
        <dbReference type="Proteomes" id="UP000176424"/>
    </source>
</evidence>
<dbReference type="PRINTS" id="PR00502">
    <property type="entry name" value="NUDIXFAMILY"/>
</dbReference>
<dbReference type="PROSITE" id="PS51462">
    <property type="entry name" value="NUDIX"/>
    <property type="match status" value="1"/>
</dbReference>
<sequence>MGSEVIKFPTAAGVVVFGAAPTFRHLNPNVLLVKTDYWGFPKGMFDQGETLADTATRELLEETGARVNPDSLRSVGPTVHRYPYEGVNVLKTTHWFTAIIDPRELIITPGDEIEATKWLPWIAAMFELTYPQHRYILLRAALIQNAAASRDKIR</sequence>
<dbReference type="InterPro" id="IPR015797">
    <property type="entry name" value="NUDIX_hydrolase-like_dom_sf"/>
</dbReference>
<proteinExistence type="inferred from homology"/>
<comment type="similarity">
    <text evidence="2">Belongs to the Nudix hydrolase family.</text>
</comment>
<dbReference type="PANTHER" id="PTHR21340:SF0">
    <property type="entry name" value="BIS(5'-NUCLEOSYL)-TETRAPHOSPHATASE [ASYMMETRICAL]"/>
    <property type="match status" value="1"/>
</dbReference>